<dbReference type="EMBL" id="LS483487">
    <property type="protein sequence ID" value="SQI99867.1"/>
    <property type="molecule type" value="Genomic_DNA"/>
</dbReference>
<dbReference type="InterPro" id="IPR024567">
    <property type="entry name" value="RNase_HII/HIII_dom"/>
</dbReference>
<evidence type="ECO:0000256" key="1">
    <source>
        <dbReference type="ARBA" id="ARBA00000077"/>
    </source>
</evidence>
<keyword evidence="12 14" id="KW-0378">Hydrolase</keyword>
<evidence type="ECO:0000256" key="3">
    <source>
        <dbReference type="ARBA" id="ARBA00004065"/>
    </source>
</evidence>
<dbReference type="SUPFAM" id="SSF53098">
    <property type="entry name" value="Ribonuclease H-like"/>
    <property type="match status" value="1"/>
</dbReference>
<evidence type="ECO:0000313" key="18">
    <source>
        <dbReference type="EMBL" id="SQI99867.1"/>
    </source>
</evidence>
<feature type="binding site" evidence="14 15">
    <location>
        <position position="59"/>
    </location>
    <ligand>
        <name>a divalent metal cation</name>
        <dbReference type="ChEBI" id="CHEBI:60240"/>
    </ligand>
</feature>
<dbReference type="PANTHER" id="PTHR10954:SF18">
    <property type="entry name" value="RIBONUCLEASE HII"/>
    <property type="match status" value="1"/>
</dbReference>
<gene>
    <name evidence="14 18" type="primary">rnhB</name>
    <name evidence="18" type="ORF">NCTC12112_00280</name>
</gene>
<dbReference type="InterPro" id="IPR036397">
    <property type="entry name" value="RNaseH_sf"/>
</dbReference>
<protein>
    <recommendedName>
        <fullName evidence="7 14">Ribonuclease HII</fullName>
        <shortName evidence="14">RNase HII</shortName>
        <ecNumber evidence="6 14">3.1.26.4</ecNumber>
    </recommendedName>
</protein>
<dbReference type="PANTHER" id="PTHR10954">
    <property type="entry name" value="RIBONUCLEASE H2 SUBUNIT A"/>
    <property type="match status" value="1"/>
</dbReference>
<evidence type="ECO:0000313" key="19">
    <source>
        <dbReference type="Proteomes" id="UP000249008"/>
    </source>
</evidence>
<evidence type="ECO:0000256" key="12">
    <source>
        <dbReference type="ARBA" id="ARBA00022801"/>
    </source>
</evidence>
<dbReference type="InterPro" id="IPR012337">
    <property type="entry name" value="RNaseH-like_sf"/>
</dbReference>
<evidence type="ECO:0000256" key="7">
    <source>
        <dbReference type="ARBA" id="ARBA00019179"/>
    </source>
</evidence>
<dbReference type="KEGG" id="ful:C4N20_08645"/>
<evidence type="ECO:0000256" key="15">
    <source>
        <dbReference type="PROSITE-ProRule" id="PRU01319"/>
    </source>
</evidence>
<dbReference type="InterPro" id="IPR022898">
    <property type="entry name" value="RNase_HII"/>
</dbReference>
<organism evidence="18 19">
    <name type="scientific">Fusobacterium ulcerans</name>
    <dbReference type="NCBI Taxonomy" id="861"/>
    <lineage>
        <taxon>Bacteria</taxon>
        <taxon>Fusobacteriati</taxon>
        <taxon>Fusobacteriota</taxon>
        <taxon>Fusobacteriia</taxon>
        <taxon>Fusobacteriales</taxon>
        <taxon>Fusobacteriaceae</taxon>
        <taxon>Fusobacterium</taxon>
    </lineage>
</organism>
<proteinExistence type="inferred from homology"/>
<dbReference type="GO" id="GO:0030145">
    <property type="term" value="F:manganese ion binding"/>
    <property type="evidence" value="ECO:0007669"/>
    <property type="project" value="UniProtKB-UniRule"/>
</dbReference>
<dbReference type="InterPro" id="IPR001352">
    <property type="entry name" value="RNase_HII/HIII"/>
</dbReference>
<keyword evidence="13 14" id="KW-0464">Manganese</keyword>
<accession>A0AAX2J6K6</accession>
<sequence length="239" mass="27118">MKNKKNDERPENQLGLFSVEEKKVTRGRKKKNILSEEKEAASLHDFDINIGEEIIGVDEAGRGPLAGSVVAAAVKIKDYNSDLDEINDSKQISEKKRERLYDVVKEHFYVGVGVADAKEIDEINILNATFLAMRRALENLKKECEGEYLVLVDGNFKIREYKGRQEPIVKGDGKSLSIAAASIIAKVTRDRMMREEAVKYPLYGFEKHKGYGTKQHRDAIEEHGVLDIHRKSFLTKILK</sequence>
<reference evidence="18 19" key="1">
    <citation type="submission" date="2018-06" db="EMBL/GenBank/DDBJ databases">
        <authorList>
            <consortium name="Pathogen Informatics"/>
            <person name="Doyle S."/>
        </authorList>
    </citation>
    <scope>NUCLEOTIDE SEQUENCE [LARGE SCALE GENOMIC DNA]</scope>
    <source>
        <strain evidence="18 19">NCTC12112</strain>
    </source>
</reference>
<keyword evidence="9 14" id="KW-0540">Nuclease</keyword>
<comment type="cofactor">
    <cofactor evidence="14 15">
        <name>Mn(2+)</name>
        <dbReference type="ChEBI" id="CHEBI:29035"/>
    </cofactor>
    <cofactor evidence="14 15">
        <name>Mg(2+)</name>
        <dbReference type="ChEBI" id="CHEBI:18420"/>
    </cofactor>
    <text evidence="14 15">Manganese or magnesium. Binds 1 divalent metal ion per monomer in the absence of substrate. May bind a second metal ion after substrate binding.</text>
</comment>
<evidence type="ECO:0000256" key="9">
    <source>
        <dbReference type="ARBA" id="ARBA00022722"/>
    </source>
</evidence>
<comment type="cofactor">
    <cofactor evidence="2">
        <name>Mg(2+)</name>
        <dbReference type="ChEBI" id="CHEBI:18420"/>
    </cofactor>
</comment>
<feature type="binding site" evidence="14 15">
    <location>
        <position position="58"/>
    </location>
    <ligand>
        <name>a divalent metal cation</name>
        <dbReference type="ChEBI" id="CHEBI:60240"/>
    </ligand>
</feature>
<evidence type="ECO:0000256" key="8">
    <source>
        <dbReference type="ARBA" id="ARBA00022490"/>
    </source>
</evidence>
<comment type="subcellular location">
    <subcellularLocation>
        <location evidence="4 14">Cytoplasm</location>
    </subcellularLocation>
</comment>
<dbReference type="PROSITE" id="PS51975">
    <property type="entry name" value="RNASE_H_2"/>
    <property type="match status" value="1"/>
</dbReference>
<evidence type="ECO:0000256" key="2">
    <source>
        <dbReference type="ARBA" id="ARBA00001946"/>
    </source>
</evidence>
<dbReference type="GO" id="GO:0004523">
    <property type="term" value="F:RNA-DNA hybrid ribonuclease activity"/>
    <property type="evidence" value="ECO:0007669"/>
    <property type="project" value="UniProtKB-UniRule"/>
</dbReference>
<dbReference type="Pfam" id="PF01351">
    <property type="entry name" value="RNase_HII"/>
    <property type="match status" value="1"/>
</dbReference>
<evidence type="ECO:0000256" key="11">
    <source>
        <dbReference type="ARBA" id="ARBA00022759"/>
    </source>
</evidence>
<dbReference type="CDD" id="cd07182">
    <property type="entry name" value="RNase_HII_bacteria_HII_like"/>
    <property type="match status" value="1"/>
</dbReference>
<dbReference type="RefSeq" id="WP_005979081.1">
    <property type="nucleotide sequence ID" value="NZ_BAABXY010000001.1"/>
</dbReference>
<dbReference type="Proteomes" id="UP000249008">
    <property type="component" value="Chromosome 1"/>
</dbReference>
<dbReference type="GO" id="GO:0006298">
    <property type="term" value="P:mismatch repair"/>
    <property type="evidence" value="ECO:0007669"/>
    <property type="project" value="TreeGrafter"/>
</dbReference>
<keyword evidence="10 14" id="KW-0479">Metal-binding</keyword>
<evidence type="ECO:0000256" key="10">
    <source>
        <dbReference type="ARBA" id="ARBA00022723"/>
    </source>
</evidence>
<feature type="binding site" evidence="14 15">
    <location>
        <position position="153"/>
    </location>
    <ligand>
        <name>a divalent metal cation</name>
        <dbReference type="ChEBI" id="CHEBI:60240"/>
    </ligand>
</feature>
<evidence type="ECO:0000256" key="16">
    <source>
        <dbReference type="RuleBase" id="RU003515"/>
    </source>
</evidence>
<dbReference type="AlphaFoldDB" id="A0AAX2J6K6"/>
<comment type="catalytic activity">
    <reaction evidence="1 14 15 16">
        <text>Endonucleolytic cleavage to 5'-phosphomonoester.</text>
        <dbReference type="EC" id="3.1.26.4"/>
    </reaction>
</comment>
<evidence type="ECO:0000259" key="17">
    <source>
        <dbReference type="PROSITE" id="PS51975"/>
    </source>
</evidence>
<feature type="domain" description="RNase H type-2" evidence="17">
    <location>
        <begin position="52"/>
        <end position="239"/>
    </location>
</feature>
<dbReference type="NCBIfam" id="NF000595">
    <property type="entry name" value="PRK00015.1-3"/>
    <property type="match status" value="1"/>
</dbReference>
<dbReference type="Gene3D" id="3.30.420.10">
    <property type="entry name" value="Ribonuclease H-like superfamily/Ribonuclease H"/>
    <property type="match status" value="1"/>
</dbReference>
<comment type="function">
    <text evidence="3 14 16">Endonuclease that specifically degrades the RNA of RNA-DNA hybrids.</text>
</comment>
<comment type="similarity">
    <text evidence="5 14 16">Belongs to the RNase HII family.</text>
</comment>
<evidence type="ECO:0000256" key="5">
    <source>
        <dbReference type="ARBA" id="ARBA00007383"/>
    </source>
</evidence>
<evidence type="ECO:0000256" key="14">
    <source>
        <dbReference type="HAMAP-Rule" id="MF_00052"/>
    </source>
</evidence>
<dbReference type="GO" id="GO:0005737">
    <property type="term" value="C:cytoplasm"/>
    <property type="evidence" value="ECO:0007669"/>
    <property type="project" value="UniProtKB-SubCell"/>
</dbReference>
<dbReference type="GO" id="GO:0003723">
    <property type="term" value="F:RNA binding"/>
    <property type="evidence" value="ECO:0007669"/>
    <property type="project" value="UniProtKB-UniRule"/>
</dbReference>
<dbReference type="GeneID" id="78454876"/>
<evidence type="ECO:0000256" key="4">
    <source>
        <dbReference type="ARBA" id="ARBA00004496"/>
    </source>
</evidence>
<keyword evidence="8 14" id="KW-0963">Cytoplasm</keyword>
<evidence type="ECO:0000256" key="13">
    <source>
        <dbReference type="ARBA" id="ARBA00023211"/>
    </source>
</evidence>
<name>A0AAX2J6K6_9FUSO</name>
<keyword evidence="11 14" id="KW-0255">Endonuclease</keyword>
<dbReference type="EC" id="3.1.26.4" evidence="6 14"/>
<dbReference type="GO" id="GO:0043137">
    <property type="term" value="P:DNA replication, removal of RNA primer"/>
    <property type="evidence" value="ECO:0007669"/>
    <property type="project" value="TreeGrafter"/>
</dbReference>
<evidence type="ECO:0000256" key="6">
    <source>
        <dbReference type="ARBA" id="ARBA00012180"/>
    </source>
</evidence>
<dbReference type="GO" id="GO:0032299">
    <property type="term" value="C:ribonuclease H2 complex"/>
    <property type="evidence" value="ECO:0007669"/>
    <property type="project" value="TreeGrafter"/>
</dbReference>
<dbReference type="HAMAP" id="MF_00052_B">
    <property type="entry name" value="RNase_HII_B"/>
    <property type="match status" value="1"/>
</dbReference>